<dbReference type="Proteomes" id="UP001139462">
    <property type="component" value="Unassembled WGS sequence"/>
</dbReference>
<dbReference type="EMBL" id="JAIRBB010000001">
    <property type="protein sequence ID" value="MCG2429993.1"/>
    <property type="molecule type" value="Genomic_DNA"/>
</dbReference>
<protein>
    <submittedName>
        <fullName evidence="1">Uncharacterized protein</fullName>
    </submittedName>
</protein>
<sequence>MNYSRAMGIKIHYLAIAILFFGVLSCDPPREFCDDMGTFARVSDIFILEPLQDTYHKGDVVTLKGSIANISPYFAEPNVNLLEVTGVDTAWLIGGATALFDDNSINYIKGSKREGASNWYNMPYSEIGDKYEFEVNITLNRTGTYNFHSSYLIDIIGEGCNTYNFDTNIAGANADSRIEFEVLE</sequence>
<reference evidence="1" key="1">
    <citation type="submission" date="2021-09" db="EMBL/GenBank/DDBJ databases">
        <title>Genome of Aequorivita sp. strain F64183.</title>
        <authorList>
            <person name="Wang Y."/>
        </authorList>
    </citation>
    <scope>NUCLEOTIDE SEQUENCE</scope>
    <source>
        <strain evidence="1">F64183</strain>
    </source>
</reference>
<organism evidence="1 2">
    <name type="scientific">Aequorivita xiaoshiensis</name>
    <dbReference type="NCBI Taxonomy" id="2874476"/>
    <lineage>
        <taxon>Bacteria</taxon>
        <taxon>Pseudomonadati</taxon>
        <taxon>Bacteroidota</taxon>
        <taxon>Flavobacteriia</taxon>
        <taxon>Flavobacteriales</taxon>
        <taxon>Flavobacteriaceae</taxon>
        <taxon>Aequorivita</taxon>
    </lineage>
</organism>
<gene>
    <name evidence="1" type="ORF">K8344_02580</name>
</gene>
<dbReference type="AlphaFoldDB" id="A0A9X1QY00"/>
<keyword evidence="2" id="KW-1185">Reference proteome</keyword>
<name>A0A9X1QY00_9FLAO</name>
<accession>A0A9X1QY00</accession>
<dbReference type="RefSeq" id="WP_237606727.1">
    <property type="nucleotide sequence ID" value="NZ_JAIRBB010000001.1"/>
</dbReference>
<dbReference type="PROSITE" id="PS51257">
    <property type="entry name" value="PROKAR_LIPOPROTEIN"/>
    <property type="match status" value="1"/>
</dbReference>
<evidence type="ECO:0000313" key="1">
    <source>
        <dbReference type="EMBL" id="MCG2429993.1"/>
    </source>
</evidence>
<proteinExistence type="predicted"/>
<comment type="caution">
    <text evidence="1">The sequence shown here is derived from an EMBL/GenBank/DDBJ whole genome shotgun (WGS) entry which is preliminary data.</text>
</comment>
<evidence type="ECO:0000313" key="2">
    <source>
        <dbReference type="Proteomes" id="UP001139462"/>
    </source>
</evidence>